<dbReference type="InterPro" id="IPR004794">
    <property type="entry name" value="Eubact_RibD"/>
</dbReference>
<dbReference type="InterPro" id="IPR002125">
    <property type="entry name" value="CMP_dCMP_dom"/>
</dbReference>
<dbReference type="InterPro" id="IPR024072">
    <property type="entry name" value="DHFR-like_dom_sf"/>
</dbReference>
<keyword evidence="15" id="KW-1185">Reference proteome</keyword>
<evidence type="ECO:0000256" key="4">
    <source>
        <dbReference type="ARBA" id="ARBA00005259"/>
    </source>
</evidence>
<organism evidence="14 15">
    <name type="scientific">Thalassotalea loyana</name>
    <dbReference type="NCBI Taxonomy" id="280483"/>
    <lineage>
        <taxon>Bacteria</taxon>
        <taxon>Pseudomonadati</taxon>
        <taxon>Pseudomonadota</taxon>
        <taxon>Gammaproteobacteria</taxon>
        <taxon>Alteromonadales</taxon>
        <taxon>Colwelliaceae</taxon>
        <taxon>Thalassotalea</taxon>
    </lineage>
</organism>
<evidence type="ECO:0000256" key="2">
    <source>
        <dbReference type="ARBA" id="ARBA00004882"/>
    </source>
</evidence>
<evidence type="ECO:0000256" key="10">
    <source>
        <dbReference type="ARBA" id="ARBA00023002"/>
    </source>
</evidence>
<evidence type="ECO:0000256" key="3">
    <source>
        <dbReference type="ARBA" id="ARBA00004910"/>
    </source>
</evidence>
<evidence type="ECO:0000259" key="13">
    <source>
        <dbReference type="PROSITE" id="PS51747"/>
    </source>
</evidence>
<comment type="similarity">
    <text evidence="5 12">In the C-terminal section; belongs to the HTP reductase family.</text>
</comment>
<dbReference type="PROSITE" id="PS51747">
    <property type="entry name" value="CYT_DCMP_DEAMINASES_2"/>
    <property type="match status" value="1"/>
</dbReference>
<feature type="domain" description="CMP/dCMP-type deaminase" evidence="13">
    <location>
        <begin position="7"/>
        <end position="128"/>
    </location>
</feature>
<dbReference type="SUPFAM" id="SSF53927">
    <property type="entry name" value="Cytidine deaminase-like"/>
    <property type="match status" value="1"/>
</dbReference>
<name>A0ABQ6HC73_9GAMM</name>
<keyword evidence="10 12" id="KW-0560">Oxidoreductase</keyword>
<comment type="pathway">
    <text evidence="3 12">Cofactor biosynthesis; riboflavin biosynthesis; 5-amino-6-(D-ribitylamino)uracil from GTP: step 3/4.</text>
</comment>
<dbReference type="InterPro" id="IPR016192">
    <property type="entry name" value="APOBEC/CMP_deaminase_Zn-bd"/>
</dbReference>
<evidence type="ECO:0000256" key="6">
    <source>
        <dbReference type="ARBA" id="ARBA00022619"/>
    </source>
</evidence>
<comment type="function">
    <text evidence="1 12">Converts 2,5-diamino-6-(ribosylamino)-4(3h)-pyrimidinone 5'-phosphate into 5-amino-6-(ribosylamino)-2,4(1h,3h)-pyrimidinedione 5'-phosphate.</text>
</comment>
<dbReference type="InterPro" id="IPR050765">
    <property type="entry name" value="Riboflavin_Biosynth_HTPR"/>
</dbReference>
<dbReference type="CDD" id="cd01284">
    <property type="entry name" value="Riboflavin_deaminase-reductase"/>
    <property type="match status" value="1"/>
</dbReference>
<evidence type="ECO:0000313" key="15">
    <source>
        <dbReference type="Proteomes" id="UP001157134"/>
    </source>
</evidence>
<dbReference type="Pfam" id="PF01872">
    <property type="entry name" value="RibD_C"/>
    <property type="match status" value="1"/>
</dbReference>
<evidence type="ECO:0000256" key="11">
    <source>
        <dbReference type="ARBA" id="ARBA00023268"/>
    </source>
</evidence>
<dbReference type="PANTHER" id="PTHR38011:SF7">
    <property type="entry name" value="2,5-DIAMINO-6-RIBOSYLAMINO-4(3H)-PYRIMIDINONE 5'-PHOSPHATE REDUCTASE"/>
    <property type="match status" value="1"/>
</dbReference>
<keyword evidence="9 12" id="KW-0521">NADP</keyword>
<evidence type="ECO:0000256" key="5">
    <source>
        <dbReference type="ARBA" id="ARBA00007417"/>
    </source>
</evidence>
<evidence type="ECO:0000256" key="1">
    <source>
        <dbReference type="ARBA" id="ARBA00002151"/>
    </source>
</evidence>
<dbReference type="PIRSF" id="PIRSF006769">
    <property type="entry name" value="RibD"/>
    <property type="match status" value="1"/>
</dbReference>
<keyword evidence="6 12" id="KW-0686">Riboflavin biosynthesis</keyword>
<evidence type="ECO:0000256" key="12">
    <source>
        <dbReference type="PIRNR" id="PIRNR006769"/>
    </source>
</evidence>
<evidence type="ECO:0000256" key="7">
    <source>
        <dbReference type="ARBA" id="ARBA00022723"/>
    </source>
</evidence>
<dbReference type="NCBIfam" id="TIGR00326">
    <property type="entry name" value="eubact_ribD"/>
    <property type="match status" value="1"/>
</dbReference>
<evidence type="ECO:0000256" key="9">
    <source>
        <dbReference type="ARBA" id="ARBA00022857"/>
    </source>
</evidence>
<comment type="caution">
    <text evidence="14">The sequence shown here is derived from an EMBL/GenBank/DDBJ whole genome shotgun (WGS) entry which is preliminary data.</text>
</comment>
<proteinExistence type="inferred from homology"/>
<dbReference type="InterPro" id="IPR002734">
    <property type="entry name" value="RibDG_C"/>
</dbReference>
<accession>A0ABQ6HC73</accession>
<dbReference type="NCBIfam" id="TIGR00227">
    <property type="entry name" value="ribD_Cterm"/>
    <property type="match status" value="1"/>
</dbReference>
<sequence length="375" mass="40716">MSVNFSEADKQHMALAIELAKKGHYTTSPNPRVGCVIVKNHEIVGKGFHEKAGEPHAEVHALRAAGNKANGATAYVTLEPCSHYGRTPPCALGLINANVRRVVIAMVDPNPQVSGNGIKMLEDAGIEVSTGLLEDEALALNPGFIHLMKYGMPFVRCKLASSLDGKTAMASGESKWITGALAREDVQRLRAQSCAVITSAQSVITDNAKMNVRWDQLGELKNSYPKDNLRQPVRVVIDSKSRLTPELEFFSIPSKIIIIGTGLENNHTWPHFVEHITVKSVSGQIDLEDCLQQLAKRGLNDILLECGATLAGAFVEQNLVHELTLYQAPKLLGGDGKNLIETPSITKLSDAKQLSIDEMTMVGNDIKIVAKLTEK</sequence>
<dbReference type="InterPro" id="IPR016193">
    <property type="entry name" value="Cytidine_deaminase-like"/>
</dbReference>
<comment type="pathway">
    <text evidence="2 12">Cofactor biosynthesis; riboflavin biosynthesis; 5-amino-6-(D-ribitylamino)uracil from GTP: step 2/4.</text>
</comment>
<dbReference type="EC" id="1.1.1.193" evidence="12"/>
<comment type="catalytic activity">
    <reaction evidence="12">
        <text>2,5-diamino-6-hydroxy-4-(5-phosphoribosylamino)-pyrimidine + H2O + H(+) = 5-amino-6-(5-phospho-D-ribosylamino)uracil + NH4(+)</text>
        <dbReference type="Rhea" id="RHEA:21868"/>
        <dbReference type="ChEBI" id="CHEBI:15377"/>
        <dbReference type="ChEBI" id="CHEBI:15378"/>
        <dbReference type="ChEBI" id="CHEBI:28938"/>
        <dbReference type="ChEBI" id="CHEBI:58453"/>
        <dbReference type="ChEBI" id="CHEBI:58614"/>
        <dbReference type="EC" id="3.5.4.26"/>
    </reaction>
</comment>
<evidence type="ECO:0000256" key="8">
    <source>
        <dbReference type="ARBA" id="ARBA00022833"/>
    </source>
</evidence>
<keyword evidence="8 12" id="KW-0862">Zinc</keyword>
<keyword evidence="7 12" id="KW-0479">Metal-binding</keyword>
<dbReference type="EC" id="3.5.4.26" evidence="12"/>
<comment type="cofactor">
    <cofactor evidence="12">
        <name>Zn(2+)</name>
        <dbReference type="ChEBI" id="CHEBI:29105"/>
    </cofactor>
    <text evidence="12">Binds 1 zinc ion.</text>
</comment>
<dbReference type="Proteomes" id="UP001157134">
    <property type="component" value="Unassembled WGS sequence"/>
</dbReference>
<dbReference type="RefSeq" id="WP_284295920.1">
    <property type="nucleotide sequence ID" value="NZ_BSSV01000001.1"/>
</dbReference>
<dbReference type="PANTHER" id="PTHR38011">
    <property type="entry name" value="DIHYDROFOLATE REDUCTASE FAMILY PROTEIN (AFU_ORTHOLOGUE AFUA_8G06820)"/>
    <property type="match status" value="1"/>
</dbReference>
<reference evidence="14 15" key="1">
    <citation type="submission" date="2023-03" db="EMBL/GenBank/DDBJ databases">
        <title>Thalassotalea loyana LMG 22536T draft genome sequence.</title>
        <authorList>
            <person name="Sawabe T."/>
        </authorList>
    </citation>
    <scope>NUCLEOTIDE SEQUENCE [LARGE SCALE GENOMIC DNA]</scope>
    <source>
        <strain evidence="14 15">LMG 22536</strain>
    </source>
</reference>
<comment type="similarity">
    <text evidence="4 12">In the N-terminal section; belongs to the cytidine and deoxycytidylate deaminase family.</text>
</comment>
<dbReference type="Gene3D" id="3.40.140.10">
    <property type="entry name" value="Cytidine Deaminase, domain 2"/>
    <property type="match status" value="1"/>
</dbReference>
<evidence type="ECO:0000313" key="14">
    <source>
        <dbReference type="EMBL" id="GLX84362.1"/>
    </source>
</evidence>
<dbReference type="InterPro" id="IPR011549">
    <property type="entry name" value="RibD_C"/>
</dbReference>
<protein>
    <recommendedName>
        <fullName evidence="12">Riboflavin biosynthesis protein RibD</fullName>
    </recommendedName>
    <domain>
        <recommendedName>
            <fullName evidence="12">Diaminohydroxyphosphoribosylaminopyrimidine deaminase</fullName>
            <shortName evidence="12">DRAP deaminase</shortName>
            <ecNumber evidence="12">3.5.4.26</ecNumber>
        </recommendedName>
        <alternativeName>
            <fullName evidence="12">Riboflavin-specific deaminase</fullName>
        </alternativeName>
    </domain>
    <domain>
        <recommendedName>
            <fullName evidence="12">5-amino-6-(5-phosphoribosylamino)uracil reductase</fullName>
            <ecNumber evidence="12">1.1.1.193</ecNumber>
        </recommendedName>
        <alternativeName>
            <fullName evidence="12">HTP reductase</fullName>
        </alternativeName>
    </domain>
</protein>
<dbReference type="EMBL" id="BSSV01000001">
    <property type="protein sequence ID" value="GLX84362.1"/>
    <property type="molecule type" value="Genomic_DNA"/>
</dbReference>
<dbReference type="Pfam" id="PF00383">
    <property type="entry name" value="dCMP_cyt_deam_1"/>
    <property type="match status" value="1"/>
</dbReference>
<dbReference type="Gene3D" id="3.40.430.10">
    <property type="entry name" value="Dihydrofolate Reductase, subunit A"/>
    <property type="match status" value="1"/>
</dbReference>
<keyword evidence="12" id="KW-0378">Hydrolase</keyword>
<dbReference type="SUPFAM" id="SSF53597">
    <property type="entry name" value="Dihydrofolate reductase-like"/>
    <property type="match status" value="1"/>
</dbReference>
<gene>
    <name evidence="14" type="primary">ribD</name>
    <name evidence="14" type="ORF">tloyanaT_06140</name>
</gene>
<comment type="catalytic activity">
    <reaction evidence="12">
        <text>5-amino-6-(5-phospho-D-ribitylamino)uracil + NADP(+) = 5-amino-6-(5-phospho-D-ribosylamino)uracil + NADPH + H(+)</text>
        <dbReference type="Rhea" id="RHEA:17845"/>
        <dbReference type="ChEBI" id="CHEBI:15378"/>
        <dbReference type="ChEBI" id="CHEBI:57783"/>
        <dbReference type="ChEBI" id="CHEBI:58349"/>
        <dbReference type="ChEBI" id="CHEBI:58421"/>
        <dbReference type="ChEBI" id="CHEBI:58453"/>
        <dbReference type="EC" id="1.1.1.193"/>
    </reaction>
</comment>
<keyword evidence="11" id="KW-0511">Multifunctional enzyme</keyword>
<dbReference type="PROSITE" id="PS00903">
    <property type="entry name" value="CYT_DCMP_DEAMINASES_1"/>
    <property type="match status" value="1"/>
</dbReference>